<keyword evidence="2" id="KW-0472">Membrane</keyword>
<name>A0A5C3KTY6_COPMA</name>
<evidence type="ECO:0000256" key="1">
    <source>
        <dbReference type="SAM" id="MobiDB-lite"/>
    </source>
</evidence>
<feature type="compositionally biased region" description="Polar residues" evidence="1">
    <location>
        <begin position="197"/>
        <end position="215"/>
    </location>
</feature>
<accession>A0A5C3KTY6</accession>
<keyword evidence="2" id="KW-0812">Transmembrane</keyword>
<evidence type="ECO:0000313" key="4">
    <source>
        <dbReference type="Proteomes" id="UP000307440"/>
    </source>
</evidence>
<feature type="compositionally biased region" description="Low complexity" evidence="1">
    <location>
        <begin position="325"/>
        <end position="340"/>
    </location>
</feature>
<gene>
    <name evidence="3" type="ORF">FA15DRAFT_674570</name>
</gene>
<keyword evidence="4" id="KW-1185">Reference proteome</keyword>
<dbReference type="Gene3D" id="2.60.120.260">
    <property type="entry name" value="Galactose-binding domain-like"/>
    <property type="match status" value="1"/>
</dbReference>
<dbReference type="OrthoDB" id="2576082at2759"/>
<proteinExistence type="predicted"/>
<feature type="region of interest" description="Disordered" evidence="1">
    <location>
        <begin position="321"/>
        <end position="360"/>
    </location>
</feature>
<evidence type="ECO:0000256" key="2">
    <source>
        <dbReference type="SAM" id="Phobius"/>
    </source>
</evidence>
<keyword evidence="2" id="KW-1133">Transmembrane helix</keyword>
<sequence>MSTTVIVDDNDPSITWLAFHWDVNRFAGNAYGDSAHLSTILGATMSYTFTGTQISVYGIIAVEDDPHTVAAFSVDGTHHREFRAQYDPTRIQWRALLYTSPQLDGPGPHTLQVTNLRESARLWIDYFTVQQPVQPPPSNSQPPSLPPSPSQPPPAASSNSSAPELPPPQSDRPEGSSQGSNPSGAPNNNSSTGGGEPTSSVSQSSTAGDGVQNSFLPGPTVYIPQGDSGTPSNALDAKPSGVHAQAGMIAGAAVGAIAAIAIFILFVLLLLRRRRSRIPPSARFSSAAAEEYVDGNDQGAPVVSSFNTTFRAGTFSESKQALNVQGQSSPSVMDSSDSGVTDNDRGFHHRPPSYVSRAGY</sequence>
<dbReference type="Proteomes" id="UP000307440">
    <property type="component" value="Unassembled WGS sequence"/>
</dbReference>
<feature type="region of interest" description="Disordered" evidence="1">
    <location>
        <begin position="131"/>
        <end position="236"/>
    </location>
</feature>
<dbReference type="AlphaFoldDB" id="A0A5C3KTY6"/>
<feature type="compositionally biased region" description="Pro residues" evidence="1">
    <location>
        <begin position="133"/>
        <end position="155"/>
    </location>
</feature>
<reference evidence="3 4" key="1">
    <citation type="journal article" date="2019" name="Nat. Ecol. Evol.">
        <title>Megaphylogeny resolves global patterns of mushroom evolution.</title>
        <authorList>
            <person name="Varga T."/>
            <person name="Krizsan K."/>
            <person name="Foldi C."/>
            <person name="Dima B."/>
            <person name="Sanchez-Garcia M."/>
            <person name="Sanchez-Ramirez S."/>
            <person name="Szollosi G.J."/>
            <person name="Szarkandi J.G."/>
            <person name="Papp V."/>
            <person name="Albert L."/>
            <person name="Andreopoulos W."/>
            <person name="Angelini C."/>
            <person name="Antonin V."/>
            <person name="Barry K.W."/>
            <person name="Bougher N.L."/>
            <person name="Buchanan P."/>
            <person name="Buyck B."/>
            <person name="Bense V."/>
            <person name="Catcheside P."/>
            <person name="Chovatia M."/>
            <person name="Cooper J."/>
            <person name="Damon W."/>
            <person name="Desjardin D."/>
            <person name="Finy P."/>
            <person name="Geml J."/>
            <person name="Haridas S."/>
            <person name="Hughes K."/>
            <person name="Justo A."/>
            <person name="Karasinski D."/>
            <person name="Kautmanova I."/>
            <person name="Kiss B."/>
            <person name="Kocsube S."/>
            <person name="Kotiranta H."/>
            <person name="LaButti K.M."/>
            <person name="Lechner B.E."/>
            <person name="Liimatainen K."/>
            <person name="Lipzen A."/>
            <person name="Lukacs Z."/>
            <person name="Mihaltcheva S."/>
            <person name="Morgado L.N."/>
            <person name="Niskanen T."/>
            <person name="Noordeloos M.E."/>
            <person name="Ohm R.A."/>
            <person name="Ortiz-Santana B."/>
            <person name="Ovrebo C."/>
            <person name="Racz N."/>
            <person name="Riley R."/>
            <person name="Savchenko A."/>
            <person name="Shiryaev A."/>
            <person name="Soop K."/>
            <person name="Spirin V."/>
            <person name="Szebenyi C."/>
            <person name="Tomsovsky M."/>
            <person name="Tulloss R.E."/>
            <person name="Uehling J."/>
            <person name="Grigoriev I.V."/>
            <person name="Vagvolgyi C."/>
            <person name="Papp T."/>
            <person name="Martin F.M."/>
            <person name="Miettinen O."/>
            <person name="Hibbett D.S."/>
            <person name="Nagy L.G."/>
        </authorList>
    </citation>
    <scope>NUCLEOTIDE SEQUENCE [LARGE SCALE GENOMIC DNA]</scope>
    <source>
        <strain evidence="3 4">CBS 121175</strain>
    </source>
</reference>
<dbReference type="EMBL" id="ML210348">
    <property type="protein sequence ID" value="TFK19308.1"/>
    <property type="molecule type" value="Genomic_DNA"/>
</dbReference>
<organism evidence="3 4">
    <name type="scientific">Coprinopsis marcescibilis</name>
    <name type="common">Agaric fungus</name>
    <name type="synonym">Psathyrella marcescibilis</name>
    <dbReference type="NCBI Taxonomy" id="230819"/>
    <lineage>
        <taxon>Eukaryota</taxon>
        <taxon>Fungi</taxon>
        <taxon>Dikarya</taxon>
        <taxon>Basidiomycota</taxon>
        <taxon>Agaricomycotina</taxon>
        <taxon>Agaricomycetes</taxon>
        <taxon>Agaricomycetidae</taxon>
        <taxon>Agaricales</taxon>
        <taxon>Agaricineae</taxon>
        <taxon>Psathyrellaceae</taxon>
        <taxon>Coprinopsis</taxon>
    </lineage>
</organism>
<feature type="transmembrane region" description="Helical" evidence="2">
    <location>
        <begin position="248"/>
        <end position="271"/>
    </location>
</feature>
<evidence type="ECO:0000313" key="3">
    <source>
        <dbReference type="EMBL" id="TFK19308.1"/>
    </source>
</evidence>
<protein>
    <submittedName>
        <fullName evidence="3">Uncharacterized protein</fullName>
    </submittedName>
</protein>
<feature type="compositionally biased region" description="Low complexity" evidence="1">
    <location>
        <begin position="175"/>
        <end position="191"/>
    </location>
</feature>